<dbReference type="PATRIC" id="fig|45658.8.peg.3702"/>
<evidence type="ECO:0000313" key="2">
    <source>
        <dbReference type="Proteomes" id="UP000095131"/>
    </source>
</evidence>
<organism evidence="1 2">
    <name type="scientific">Vibrio scophthalmi</name>
    <dbReference type="NCBI Taxonomy" id="45658"/>
    <lineage>
        <taxon>Bacteria</taxon>
        <taxon>Pseudomonadati</taxon>
        <taxon>Pseudomonadota</taxon>
        <taxon>Gammaproteobacteria</taxon>
        <taxon>Vibrionales</taxon>
        <taxon>Vibrionaceae</taxon>
        <taxon>Vibrio</taxon>
    </lineage>
</organism>
<sequence length="55" mass="6355">MLQTKLQQAKNSDDQQAKIPLNLGNLTKETIRKWELSLTLPFPHFKPAKLTTNQH</sequence>
<reference evidence="1 2" key="1">
    <citation type="submission" date="2016-08" db="EMBL/GenBank/DDBJ databases">
        <title>Genome sequencing of Vibrio scophthalmi strain FP3289, an isolated from Paralichthys olivaceus.</title>
        <authorList>
            <person name="Han H.-J."/>
        </authorList>
    </citation>
    <scope>NUCLEOTIDE SEQUENCE [LARGE SCALE GENOMIC DNA]</scope>
    <source>
        <strain evidence="1 2">FP3289</strain>
    </source>
</reference>
<proteinExistence type="predicted"/>
<protein>
    <submittedName>
        <fullName evidence="1">Uncharacterized protein</fullName>
    </submittedName>
</protein>
<evidence type="ECO:0000313" key="1">
    <source>
        <dbReference type="EMBL" id="ODS04592.1"/>
    </source>
</evidence>
<name>A0A1E3WGF4_9VIBR</name>
<dbReference type="EMBL" id="MDCJ01000007">
    <property type="protein sequence ID" value="ODS04592.1"/>
    <property type="molecule type" value="Genomic_DNA"/>
</dbReference>
<accession>A0A1E3WGF4</accession>
<dbReference type="Proteomes" id="UP000095131">
    <property type="component" value="Unassembled WGS sequence"/>
</dbReference>
<comment type="caution">
    <text evidence="1">The sequence shown here is derived from an EMBL/GenBank/DDBJ whole genome shotgun (WGS) entry which is preliminary data.</text>
</comment>
<dbReference type="AlphaFoldDB" id="A0A1E3WGF4"/>
<gene>
    <name evidence="1" type="ORF">VSF3289_03731</name>
</gene>